<dbReference type="Gene3D" id="2.60.40.10">
    <property type="entry name" value="Immunoglobulins"/>
    <property type="match status" value="1"/>
</dbReference>
<keyword evidence="1" id="KW-0472">Membrane</keyword>
<reference evidence="4" key="1">
    <citation type="submission" date="2024-04" db="EMBL/GenBank/DDBJ databases">
        <title>Salinicola lusitanus LLJ914,a marine bacterium isolated from the Okinawa Trough.</title>
        <authorList>
            <person name="Li J."/>
        </authorList>
    </citation>
    <scope>NUCLEOTIDE SEQUENCE [LARGE SCALE GENOMIC DNA]</scope>
</reference>
<proteinExistence type="predicted"/>
<feature type="chain" id="PRO_5043699001" description="Immunoglobulin subtype domain-containing protein" evidence="2">
    <location>
        <begin position="20"/>
        <end position="236"/>
    </location>
</feature>
<evidence type="ECO:0000313" key="3">
    <source>
        <dbReference type="EMBL" id="KAK7910145.1"/>
    </source>
</evidence>
<dbReference type="EMBL" id="JBBPFD010000010">
    <property type="protein sequence ID" value="KAK7910145.1"/>
    <property type="molecule type" value="Genomic_DNA"/>
</dbReference>
<keyword evidence="2" id="KW-0732">Signal</keyword>
<evidence type="ECO:0000256" key="1">
    <source>
        <dbReference type="SAM" id="Phobius"/>
    </source>
</evidence>
<protein>
    <recommendedName>
        <fullName evidence="5">Immunoglobulin subtype domain-containing protein</fullName>
    </recommendedName>
</protein>
<gene>
    <name evidence="3" type="ORF">WMY93_014829</name>
</gene>
<keyword evidence="1" id="KW-1133">Transmembrane helix</keyword>
<keyword evidence="1" id="KW-0812">Transmembrane</keyword>
<evidence type="ECO:0000313" key="4">
    <source>
        <dbReference type="Proteomes" id="UP001460270"/>
    </source>
</evidence>
<evidence type="ECO:0008006" key="5">
    <source>
        <dbReference type="Google" id="ProtNLM"/>
    </source>
</evidence>
<dbReference type="InterPro" id="IPR013783">
    <property type="entry name" value="Ig-like_fold"/>
</dbReference>
<dbReference type="Proteomes" id="UP001460270">
    <property type="component" value="Unassembled WGS sequence"/>
</dbReference>
<organism evidence="3 4">
    <name type="scientific">Mugilogobius chulae</name>
    <name type="common">yellowstripe goby</name>
    <dbReference type="NCBI Taxonomy" id="88201"/>
    <lineage>
        <taxon>Eukaryota</taxon>
        <taxon>Metazoa</taxon>
        <taxon>Chordata</taxon>
        <taxon>Craniata</taxon>
        <taxon>Vertebrata</taxon>
        <taxon>Euteleostomi</taxon>
        <taxon>Actinopterygii</taxon>
        <taxon>Neopterygii</taxon>
        <taxon>Teleostei</taxon>
        <taxon>Neoteleostei</taxon>
        <taxon>Acanthomorphata</taxon>
        <taxon>Gobiaria</taxon>
        <taxon>Gobiiformes</taxon>
        <taxon>Gobioidei</taxon>
        <taxon>Gobiidae</taxon>
        <taxon>Gobionellinae</taxon>
        <taxon>Mugilogobius</taxon>
    </lineage>
</organism>
<feature type="transmembrane region" description="Helical" evidence="1">
    <location>
        <begin position="159"/>
        <end position="180"/>
    </location>
</feature>
<feature type="signal peptide" evidence="2">
    <location>
        <begin position="1"/>
        <end position="19"/>
    </location>
</feature>
<accession>A0AAW0P7P7</accession>
<sequence length="236" mass="26308">MRTALVLLSFLVLLGEKTGFCSTEIHVFTATEGEYFENKFVFYEAGTLKVLCKNDCMKKEDILIETRDNKADNGKHSIVYEEHSHPHSFKVGIRNVISSDSGLYNCEIWSEELMMESVVFQIEVINDSTGAAAPSSVRVKKGKLCCTPPSLLLSHPSPLLWLLAIPVTVVTTSVLVLLIWRKKRAQNDVALAENSRSFRAEVEEYANISTVSDSADDTYQSLCADTMDPNQVYSSI</sequence>
<comment type="caution">
    <text evidence="3">The sequence shown here is derived from an EMBL/GenBank/DDBJ whole genome shotgun (WGS) entry which is preliminary data.</text>
</comment>
<keyword evidence="4" id="KW-1185">Reference proteome</keyword>
<name>A0AAW0P7P7_9GOBI</name>
<dbReference type="AlphaFoldDB" id="A0AAW0P7P7"/>
<evidence type="ECO:0000256" key="2">
    <source>
        <dbReference type="SAM" id="SignalP"/>
    </source>
</evidence>